<dbReference type="GO" id="GO:0016887">
    <property type="term" value="F:ATP hydrolysis activity"/>
    <property type="evidence" value="ECO:0007669"/>
    <property type="project" value="InterPro"/>
</dbReference>
<accession>A0A4S4F2P1</accession>
<keyword evidence="5" id="KW-0805">Transcription regulation</keyword>
<dbReference type="Gene3D" id="1.10.10.10">
    <property type="entry name" value="Winged helix-like DNA-binding domain superfamily/Winged helix DNA-binding domain"/>
    <property type="match status" value="1"/>
</dbReference>
<evidence type="ECO:0000256" key="2">
    <source>
        <dbReference type="ARBA" id="ARBA00008894"/>
    </source>
</evidence>
<comment type="caution">
    <text evidence="12">The sequence shown here is derived from an EMBL/GenBank/DDBJ whole genome shotgun (WGS) entry which is preliminary data.</text>
</comment>
<evidence type="ECO:0000256" key="1">
    <source>
        <dbReference type="ARBA" id="ARBA00004123"/>
    </source>
</evidence>
<dbReference type="GO" id="GO:0005524">
    <property type="term" value="F:ATP binding"/>
    <property type="evidence" value="ECO:0007669"/>
    <property type="project" value="InterPro"/>
</dbReference>
<dbReference type="Gene3D" id="3.40.50.300">
    <property type="entry name" value="P-loop containing nucleotide triphosphate hydrolases"/>
    <property type="match status" value="1"/>
</dbReference>
<evidence type="ECO:0000256" key="5">
    <source>
        <dbReference type="ARBA" id="ARBA00023015"/>
    </source>
</evidence>
<gene>
    <name evidence="12" type="ORF">TEA_019270</name>
</gene>
<evidence type="ECO:0000256" key="9">
    <source>
        <dbReference type="SAM" id="Coils"/>
    </source>
</evidence>
<evidence type="ECO:0000256" key="8">
    <source>
        <dbReference type="ARBA" id="ARBA00023242"/>
    </source>
</evidence>
<comment type="subcellular location">
    <subcellularLocation>
        <location evidence="1">Nucleus</location>
    </subcellularLocation>
</comment>
<keyword evidence="8" id="KW-0539">Nucleus</keyword>
<dbReference type="SUPFAM" id="SSF46785">
    <property type="entry name" value="Winged helix' DNA-binding domain"/>
    <property type="match status" value="1"/>
</dbReference>
<dbReference type="GO" id="GO:0003677">
    <property type="term" value="F:DNA binding"/>
    <property type="evidence" value="ECO:0007669"/>
    <property type="project" value="UniProtKB-KW"/>
</dbReference>
<evidence type="ECO:0000256" key="7">
    <source>
        <dbReference type="ARBA" id="ARBA00023163"/>
    </source>
</evidence>
<dbReference type="InterPro" id="IPR011039">
    <property type="entry name" value="TFIIF_interaction"/>
</dbReference>
<dbReference type="SUPFAM" id="SSF50916">
    <property type="entry name" value="Rap30/74 interaction domains"/>
    <property type="match status" value="1"/>
</dbReference>
<sequence>MNNETENMIPLDSSCGEDYSILEGECSEEDDSDEQRVRWEAAQIPKVKVSKLETSKLSKEQTINQLLTEMDGFSGNSGVIVLAATNRPDVLDSALEVSNKLEEQKGDSMSQLKENEIIIRKFFKFRLRSNLKQLADQYALSEEQYEQKLKQKTLELQLADLKMQQQGEKLLQEQSQMMLYAEQVSQLLATEKNLRLQLTADGEKFQQFQDALVNSNEVFETFKQEIDKMAKSIKELRKENTFLKSKCEKSDITLVELVEEREHLKKQLEKTRNQKEKLESLCRSLQEERKQNSIVGEQTTLIQSTRRIGVFSLHIHPLCNQYFFSSDFHALFHDDQFTMELAGTESGNVPKCYSMDMSTDFIPMSVFSESTQGKLSVEGKIFHKFDMKPHNENIEEYGKLCRERTNKYMTKTRQIQVIDNDNGTHMRPLPGMIGLKTTGPSDKKKVPAKSSDMKRTRRDRGEMEQIMFKLFERQPNWTLKQLLHETDQPEIENLRLHLISLQQFLKDLLKDLCVYNNKGTNQGSYELKPEYKKSVEEPESI</sequence>
<dbReference type="InterPro" id="IPR040450">
    <property type="entry name" value="TFIIF_beta_HTH"/>
</dbReference>
<evidence type="ECO:0000313" key="13">
    <source>
        <dbReference type="Proteomes" id="UP000306102"/>
    </source>
</evidence>
<dbReference type="STRING" id="542762.A0A4S4F2P1"/>
<protein>
    <recommendedName>
        <fullName evidence="11">TFIIF beta subunit HTH domain-containing protein</fullName>
    </recommendedName>
</protein>
<dbReference type="InterPro" id="IPR036388">
    <property type="entry name" value="WH-like_DNA-bd_sf"/>
</dbReference>
<evidence type="ECO:0000313" key="12">
    <source>
        <dbReference type="EMBL" id="THG23175.1"/>
    </source>
</evidence>
<evidence type="ECO:0000256" key="4">
    <source>
        <dbReference type="ARBA" id="ARBA00009550"/>
    </source>
</evidence>
<dbReference type="InterPro" id="IPR026183">
    <property type="entry name" value="Taxilin_fam"/>
</dbReference>
<organism evidence="12 13">
    <name type="scientific">Camellia sinensis var. sinensis</name>
    <name type="common">China tea</name>
    <dbReference type="NCBI Taxonomy" id="542762"/>
    <lineage>
        <taxon>Eukaryota</taxon>
        <taxon>Viridiplantae</taxon>
        <taxon>Streptophyta</taxon>
        <taxon>Embryophyta</taxon>
        <taxon>Tracheophyta</taxon>
        <taxon>Spermatophyta</taxon>
        <taxon>Magnoliopsida</taxon>
        <taxon>eudicotyledons</taxon>
        <taxon>Gunneridae</taxon>
        <taxon>Pentapetalae</taxon>
        <taxon>asterids</taxon>
        <taxon>Ericales</taxon>
        <taxon>Theaceae</taxon>
        <taxon>Camellia</taxon>
    </lineage>
</organism>
<dbReference type="InterPro" id="IPR003196">
    <property type="entry name" value="TFIIF_beta"/>
</dbReference>
<comment type="similarity">
    <text evidence="2">Belongs to the disease resistance NB-LRR family.</text>
</comment>
<name>A0A4S4F2P1_CAMSN</name>
<feature type="domain" description="TFIIF beta subunit HTH" evidence="11">
    <location>
        <begin position="457"/>
        <end position="532"/>
    </location>
</feature>
<keyword evidence="6" id="KW-0238">DNA-binding</keyword>
<dbReference type="GO" id="GO:0006367">
    <property type="term" value="P:transcription initiation at RNA polymerase II promoter"/>
    <property type="evidence" value="ECO:0007669"/>
    <property type="project" value="InterPro"/>
</dbReference>
<dbReference type="Proteomes" id="UP000306102">
    <property type="component" value="Unassembled WGS sequence"/>
</dbReference>
<dbReference type="Pfam" id="PF02270">
    <property type="entry name" value="TFIIF_beta"/>
    <property type="match status" value="1"/>
</dbReference>
<evidence type="ECO:0000256" key="10">
    <source>
        <dbReference type="SAM" id="MobiDB-lite"/>
    </source>
</evidence>
<evidence type="ECO:0000259" key="11">
    <source>
        <dbReference type="Pfam" id="PF02270"/>
    </source>
</evidence>
<dbReference type="GO" id="GO:0005674">
    <property type="term" value="C:transcription factor TFIIF complex"/>
    <property type="evidence" value="ECO:0007669"/>
    <property type="project" value="InterPro"/>
</dbReference>
<feature type="coiled-coil region" evidence="9">
    <location>
        <begin position="131"/>
        <end position="162"/>
    </location>
</feature>
<reference evidence="12 13" key="1">
    <citation type="journal article" date="2018" name="Proc. Natl. Acad. Sci. U.S.A.">
        <title>Draft genome sequence of Camellia sinensis var. sinensis provides insights into the evolution of the tea genome and tea quality.</title>
        <authorList>
            <person name="Wei C."/>
            <person name="Yang H."/>
            <person name="Wang S."/>
            <person name="Zhao J."/>
            <person name="Liu C."/>
            <person name="Gao L."/>
            <person name="Xia E."/>
            <person name="Lu Y."/>
            <person name="Tai Y."/>
            <person name="She G."/>
            <person name="Sun J."/>
            <person name="Cao H."/>
            <person name="Tong W."/>
            <person name="Gao Q."/>
            <person name="Li Y."/>
            <person name="Deng W."/>
            <person name="Jiang X."/>
            <person name="Wang W."/>
            <person name="Chen Q."/>
            <person name="Zhang S."/>
            <person name="Li H."/>
            <person name="Wu J."/>
            <person name="Wang P."/>
            <person name="Li P."/>
            <person name="Shi C."/>
            <person name="Zheng F."/>
            <person name="Jian J."/>
            <person name="Huang B."/>
            <person name="Shan D."/>
            <person name="Shi M."/>
            <person name="Fang C."/>
            <person name="Yue Y."/>
            <person name="Li F."/>
            <person name="Li D."/>
            <person name="Wei S."/>
            <person name="Han B."/>
            <person name="Jiang C."/>
            <person name="Yin Y."/>
            <person name="Xia T."/>
            <person name="Zhang Z."/>
            <person name="Bennetzen J.L."/>
            <person name="Zhao S."/>
            <person name="Wan X."/>
        </authorList>
    </citation>
    <scope>NUCLEOTIDE SEQUENCE [LARGE SCALE GENOMIC DNA]</scope>
    <source>
        <strain evidence="13">cv. Shuchazao</strain>
        <tissue evidence="12">Leaf</tissue>
    </source>
</reference>
<evidence type="ECO:0000256" key="3">
    <source>
        <dbReference type="ARBA" id="ARBA00009543"/>
    </source>
</evidence>
<feature type="compositionally biased region" description="Basic and acidic residues" evidence="10">
    <location>
        <begin position="441"/>
        <end position="459"/>
    </location>
</feature>
<dbReference type="FunFam" id="1.10.10.10:FF:000035">
    <property type="entry name" value="General transcription factor IIF subunit 2"/>
    <property type="match status" value="1"/>
</dbReference>
<proteinExistence type="inferred from homology"/>
<dbReference type="InterPro" id="IPR027417">
    <property type="entry name" value="P-loop_NTPase"/>
</dbReference>
<comment type="similarity">
    <text evidence="4">Belongs to the taxilin family.</text>
</comment>
<feature type="coiled-coil region" evidence="9">
    <location>
        <begin position="219"/>
        <end position="291"/>
    </location>
</feature>
<comment type="similarity">
    <text evidence="3">Belongs to the TFIIF beta subunit family.</text>
</comment>
<dbReference type="EMBL" id="SDRB02000460">
    <property type="protein sequence ID" value="THG23175.1"/>
    <property type="molecule type" value="Genomic_DNA"/>
</dbReference>
<evidence type="ECO:0000256" key="6">
    <source>
        <dbReference type="ARBA" id="ARBA00023125"/>
    </source>
</evidence>
<dbReference type="GO" id="GO:0019905">
    <property type="term" value="F:syntaxin binding"/>
    <property type="evidence" value="ECO:0007669"/>
    <property type="project" value="InterPro"/>
</dbReference>
<dbReference type="PANTHER" id="PTHR10445">
    <property type="entry name" value="GENERAL TRANSCRIPTION FACTOR IIF SUBUNIT 2"/>
    <property type="match status" value="1"/>
</dbReference>
<dbReference type="AlphaFoldDB" id="A0A4S4F2P1"/>
<feature type="region of interest" description="Disordered" evidence="10">
    <location>
        <begin position="433"/>
        <end position="459"/>
    </location>
</feature>
<dbReference type="SUPFAM" id="SSF52540">
    <property type="entry name" value="P-loop containing nucleoside triphosphate hydrolases"/>
    <property type="match status" value="1"/>
</dbReference>
<dbReference type="InterPro" id="IPR036390">
    <property type="entry name" value="WH_DNA-bd_sf"/>
</dbReference>
<keyword evidence="7" id="KW-0804">Transcription</keyword>
<keyword evidence="13" id="KW-1185">Reference proteome</keyword>
<dbReference type="PANTHER" id="PTHR10445:SF2">
    <property type="entry name" value="TRANSCRIPTION INITIATION FACTOR IIF, BETA SUBUNIT"/>
    <property type="match status" value="1"/>
</dbReference>
<dbReference type="Pfam" id="PF09728">
    <property type="entry name" value="Taxilin"/>
    <property type="match status" value="1"/>
</dbReference>
<keyword evidence="9" id="KW-0175">Coiled coil</keyword>